<organism evidence="2 3">
    <name type="scientific">Hevea brasiliensis</name>
    <name type="common">Para rubber tree</name>
    <name type="synonym">Siphonia brasiliensis</name>
    <dbReference type="NCBI Taxonomy" id="3981"/>
    <lineage>
        <taxon>Eukaryota</taxon>
        <taxon>Viridiplantae</taxon>
        <taxon>Streptophyta</taxon>
        <taxon>Embryophyta</taxon>
        <taxon>Tracheophyta</taxon>
        <taxon>Spermatophyta</taxon>
        <taxon>Magnoliopsida</taxon>
        <taxon>eudicotyledons</taxon>
        <taxon>Gunneridae</taxon>
        <taxon>Pentapetalae</taxon>
        <taxon>rosids</taxon>
        <taxon>fabids</taxon>
        <taxon>Malpighiales</taxon>
        <taxon>Euphorbiaceae</taxon>
        <taxon>Crotonoideae</taxon>
        <taxon>Micrandreae</taxon>
        <taxon>Hevea</taxon>
    </lineage>
</organism>
<protein>
    <recommendedName>
        <fullName evidence="1">PPIase cyclophilin-type domain-containing protein</fullName>
    </recommendedName>
</protein>
<gene>
    <name evidence="2" type="ORF">GH714_028256</name>
</gene>
<comment type="caution">
    <text evidence="2">The sequence shown here is derived from an EMBL/GenBank/DDBJ whole genome shotgun (WGS) entry which is preliminary data.</text>
</comment>
<dbReference type="GO" id="GO:0003755">
    <property type="term" value="F:peptidyl-prolyl cis-trans isomerase activity"/>
    <property type="evidence" value="ECO:0007669"/>
    <property type="project" value="InterPro"/>
</dbReference>
<evidence type="ECO:0000313" key="3">
    <source>
        <dbReference type="Proteomes" id="UP000467840"/>
    </source>
</evidence>
<evidence type="ECO:0000313" key="2">
    <source>
        <dbReference type="EMBL" id="KAF2298837.1"/>
    </source>
</evidence>
<dbReference type="AlphaFoldDB" id="A0A6A6LE23"/>
<dbReference type="SUPFAM" id="SSF50891">
    <property type="entry name" value="Cyclophilin-like"/>
    <property type="match status" value="1"/>
</dbReference>
<dbReference type="Proteomes" id="UP000467840">
    <property type="component" value="Chromosome 1"/>
</dbReference>
<accession>A0A6A6LE23</accession>
<dbReference type="Pfam" id="PF00160">
    <property type="entry name" value="Pro_isomerase"/>
    <property type="match status" value="1"/>
</dbReference>
<proteinExistence type="predicted"/>
<keyword evidence="3" id="KW-1185">Reference proteome</keyword>
<dbReference type="InterPro" id="IPR044185">
    <property type="entry name" value="CYP26-2-like"/>
</dbReference>
<dbReference type="EMBL" id="JAAGAX010000011">
    <property type="protein sequence ID" value="KAF2298837.1"/>
    <property type="molecule type" value="Genomic_DNA"/>
</dbReference>
<dbReference type="InterPro" id="IPR002130">
    <property type="entry name" value="Cyclophilin-type_PPIase_dom"/>
</dbReference>
<evidence type="ECO:0000259" key="1">
    <source>
        <dbReference type="Pfam" id="PF00160"/>
    </source>
</evidence>
<reference evidence="2 3" key="1">
    <citation type="journal article" date="2020" name="Mol. Plant">
        <title>The Chromosome-Based Rubber Tree Genome Provides New Insights into Spurge Genome Evolution and Rubber Biosynthesis.</title>
        <authorList>
            <person name="Liu J."/>
            <person name="Shi C."/>
            <person name="Shi C.C."/>
            <person name="Li W."/>
            <person name="Zhang Q.J."/>
            <person name="Zhang Y."/>
            <person name="Li K."/>
            <person name="Lu H.F."/>
            <person name="Shi C."/>
            <person name="Zhu S.T."/>
            <person name="Xiao Z.Y."/>
            <person name="Nan H."/>
            <person name="Yue Y."/>
            <person name="Zhu X.G."/>
            <person name="Wu Y."/>
            <person name="Hong X.N."/>
            <person name="Fan G.Y."/>
            <person name="Tong Y."/>
            <person name="Zhang D."/>
            <person name="Mao C.L."/>
            <person name="Liu Y.L."/>
            <person name="Hao S.J."/>
            <person name="Liu W.Q."/>
            <person name="Lv M.Q."/>
            <person name="Zhang H.B."/>
            <person name="Liu Y."/>
            <person name="Hu-Tang G.R."/>
            <person name="Wang J.P."/>
            <person name="Wang J.H."/>
            <person name="Sun Y.H."/>
            <person name="Ni S.B."/>
            <person name="Chen W.B."/>
            <person name="Zhang X.C."/>
            <person name="Jiao Y.N."/>
            <person name="Eichler E.E."/>
            <person name="Li G.H."/>
            <person name="Liu X."/>
            <person name="Gao L.Z."/>
        </authorList>
    </citation>
    <scope>NUCLEOTIDE SEQUENCE [LARGE SCALE GENOMIC DNA]</scope>
    <source>
        <strain evidence="3">cv. GT1</strain>
        <tissue evidence="2">Leaf</tissue>
    </source>
</reference>
<sequence>MLRLQVEKEVTWQLKVSQMNGRDRMNVQGSRIQLLRDPSKPPPKLKFITRKGKLEIDEEVGTEPNGREFVIATRDSPELLASNLAVGRVIEGMEVVKRIGQVKMVQENTASPYSRVNEQ</sequence>
<dbReference type="PANTHER" id="PTHR47724">
    <property type="entry name" value="PEPTIDYL-PROLYL CIS-TRANS ISOMERASE CYP26-2, CHLOROPLASTIC"/>
    <property type="match status" value="1"/>
</dbReference>
<dbReference type="PANTHER" id="PTHR47724:SF1">
    <property type="entry name" value="PEPTIDYL-PROLYL CIS-TRANS ISOMERASE CYP26-2, CHLOROPLASTIC"/>
    <property type="match status" value="1"/>
</dbReference>
<feature type="domain" description="PPIase cyclophilin-type" evidence="1">
    <location>
        <begin position="44"/>
        <end position="108"/>
    </location>
</feature>
<name>A0A6A6LE23_HEVBR</name>
<dbReference type="InterPro" id="IPR029000">
    <property type="entry name" value="Cyclophilin-like_dom_sf"/>
</dbReference>
<dbReference type="GO" id="GO:0009507">
    <property type="term" value="C:chloroplast"/>
    <property type="evidence" value="ECO:0007669"/>
    <property type="project" value="TreeGrafter"/>
</dbReference>
<dbReference type="Gene3D" id="2.40.100.10">
    <property type="entry name" value="Cyclophilin-like"/>
    <property type="match status" value="1"/>
</dbReference>